<evidence type="ECO:0000313" key="3">
    <source>
        <dbReference type="Proteomes" id="UP000245119"/>
    </source>
</evidence>
<keyword evidence="3" id="KW-1185">Reference proteome</keyword>
<proteinExistence type="predicted"/>
<gene>
    <name evidence="2" type="ORF">C0Q70_01353</name>
</gene>
<evidence type="ECO:0000313" key="2">
    <source>
        <dbReference type="EMBL" id="PVD38731.1"/>
    </source>
</evidence>
<dbReference type="EMBL" id="PZQS01000001">
    <property type="protein sequence ID" value="PVD38731.1"/>
    <property type="molecule type" value="Genomic_DNA"/>
</dbReference>
<name>A0A2T7PZ88_POMCA</name>
<dbReference type="Proteomes" id="UP000245119">
    <property type="component" value="Linkage Group LG1"/>
</dbReference>
<dbReference type="AlphaFoldDB" id="A0A2T7PZ88"/>
<sequence length="102" mass="10870">MLGRRVLAWTGETLTFQVWTVQCGYRQSSIKSNLEKCLGMSATNISARNTTSACTEHRGHRGECARPHGKVLQSATEAGSPRPAGAQPADAVGDDTCSPPLQ</sequence>
<comment type="caution">
    <text evidence="2">The sequence shown here is derived from an EMBL/GenBank/DDBJ whole genome shotgun (WGS) entry which is preliminary data.</text>
</comment>
<evidence type="ECO:0000256" key="1">
    <source>
        <dbReference type="SAM" id="MobiDB-lite"/>
    </source>
</evidence>
<feature type="region of interest" description="Disordered" evidence="1">
    <location>
        <begin position="59"/>
        <end position="102"/>
    </location>
</feature>
<protein>
    <submittedName>
        <fullName evidence="2">Uncharacterized protein</fullName>
    </submittedName>
</protein>
<accession>A0A2T7PZ88</accession>
<organism evidence="2 3">
    <name type="scientific">Pomacea canaliculata</name>
    <name type="common">Golden apple snail</name>
    <dbReference type="NCBI Taxonomy" id="400727"/>
    <lineage>
        <taxon>Eukaryota</taxon>
        <taxon>Metazoa</taxon>
        <taxon>Spiralia</taxon>
        <taxon>Lophotrochozoa</taxon>
        <taxon>Mollusca</taxon>
        <taxon>Gastropoda</taxon>
        <taxon>Caenogastropoda</taxon>
        <taxon>Architaenioglossa</taxon>
        <taxon>Ampullarioidea</taxon>
        <taxon>Ampullariidae</taxon>
        <taxon>Pomacea</taxon>
    </lineage>
</organism>
<reference evidence="2 3" key="1">
    <citation type="submission" date="2018-04" db="EMBL/GenBank/DDBJ databases">
        <title>The genome of golden apple snail Pomacea canaliculata provides insight into stress tolerance and invasive adaptation.</title>
        <authorList>
            <person name="Liu C."/>
            <person name="Liu B."/>
            <person name="Ren Y."/>
            <person name="Zhang Y."/>
            <person name="Wang H."/>
            <person name="Li S."/>
            <person name="Jiang F."/>
            <person name="Yin L."/>
            <person name="Zhang G."/>
            <person name="Qian W."/>
            <person name="Fan W."/>
        </authorList>
    </citation>
    <scope>NUCLEOTIDE SEQUENCE [LARGE SCALE GENOMIC DNA]</scope>
    <source>
        <strain evidence="2">SZHN2017</strain>
        <tissue evidence="2">Muscle</tissue>
    </source>
</reference>